<reference evidence="1 2" key="1">
    <citation type="submission" date="2022-01" db="EMBL/GenBank/DDBJ databases">
        <title>Draft genome sequence of Sabulilitoribacter multivorans KCTC 32326.</title>
        <authorList>
            <person name="Oh J.-S."/>
        </authorList>
    </citation>
    <scope>NUCLEOTIDE SEQUENCE [LARGE SCALE GENOMIC DNA]</scope>
    <source>
        <strain evidence="1 2">M-M16</strain>
    </source>
</reference>
<dbReference type="Proteomes" id="UP001200022">
    <property type="component" value="Unassembled WGS sequence"/>
</dbReference>
<dbReference type="SUPFAM" id="SSF54427">
    <property type="entry name" value="NTF2-like"/>
    <property type="match status" value="1"/>
</dbReference>
<gene>
    <name evidence="1" type="ORF">L3X39_09535</name>
</gene>
<proteinExistence type="predicted"/>
<sequence>MKKHVTIAMMAFSIIMFSQKKKNGTIYLEHPSITAVEAMQQAFIKGDTTKLSTYLADNFRAINGMNTNPEAKGTPKKAFLNQSLFWKNNTSYLSIERTPGAYPDALEYADSKGEVWVQTWDDLKGVHDDTGVKLNMPLHRLFFVNKDNKIVTMITYNDGTVFQTLREGFSERKNGTLYNSHKYINKVRRMMAAFENMDLEKAYSYFDEKASFNNLEMAVGESMTLEELKAAHQEFYKKYEIESIDVVGYPDGLDYEIGGGGMTIQSWWNFRVIRKSDKKKLVMPAMYTHDFNDEGMIVRSIGYFSTKVLDSK</sequence>
<name>A0ABS9IJW1_9FLAO</name>
<dbReference type="RefSeq" id="WP_237231555.1">
    <property type="nucleotide sequence ID" value="NZ_JAKKDV010000003.1"/>
</dbReference>
<protein>
    <submittedName>
        <fullName evidence="1">Nuclear transport factor 2 family protein</fullName>
    </submittedName>
</protein>
<organism evidence="1 2">
    <name type="scientific">Flaviramulus multivorans</name>
    <dbReference type="NCBI Taxonomy" id="1304750"/>
    <lineage>
        <taxon>Bacteria</taxon>
        <taxon>Pseudomonadati</taxon>
        <taxon>Bacteroidota</taxon>
        <taxon>Flavobacteriia</taxon>
        <taxon>Flavobacteriales</taxon>
        <taxon>Flavobacteriaceae</taxon>
        <taxon>Flaviramulus</taxon>
    </lineage>
</organism>
<evidence type="ECO:0000313" key="2">
    <source>
        <dbReference type="Proteomes" id="UP001200022"/>
    </source>
</evidence>
<dbReference type="EMBL" id="JAKKDV010000003">
    <property type="protein sequence ID" value="MCF7560876.1"/>
    <property type="molecule type" value="Genomic_DNA"/>
</dbReference>
<dbReference type="InterPro" id="IPR032710">
    <property type="entry name" value="NTF2-like_dom_sf"/>
</dbReference>
<dbReference type="Gene3D" id="3.10.450.50">
    <property type="match status" value="1"/>
</dbReference>
<keyword evidence="2" id="KW-1185">Reference proteome</keyword>
<comment type="caution">
    <text evidence="1">The sequence shown here is derived from an EMBL/GenBank/DDBJ whole genome shotgun (WGS) entry which is preliminary data.</text>
</comment>
<evidence type="ECO:0000313" key="1">
    <source>
        <dbReference type="EMBL" id="MCF7560876.1"/>
    </source>
</evidence>
<accession>A0ABS9IJW1</accession>